<proteinExistence type="predicted"/>
<feature type="domain" description="PPIase cyclophilin-type" evidence="4">
    <location>
        <begin position="34"/>
        <end position="131"/>
    </location>
</feature>
<dbReference type="PRINTS" id="PR00153">
    <property type="entry name" value="CSAPPISMRASE"/>
</dbReference>
<reference evidence="5" key="1">
    <citation type="journal article" date="2012" name="PLoS ONE">
        <title>Gene sets for utilization of primary and secondary nutrition supplies in the distal gut of endangered iberian lynx.</title>
        <authorList>
            <person name="Alcaide M."/>
            <person name="Messina E."/>
            <person name="Richter M."/>
            <person name="Bargiela R."/>
            <person name="Peplies J."/>
            <person name="Huws S.A."/>
            <person name="Newbold C.J."/>
            <person name="Golyshin P.N."/>
            <person name="Simon M.A."/>
            <person name="Lopez G."/>
            <person name="Yakimov M.M."/>
            <person name="Ferrer M."/>
        </authorList>
    </citation>
    <scope>NUCLEOTIDE SEQUENCE</scope>
</reference>
<name>J9GY15_9ZZZZ</name>
<evidence type="ECO:0000313" key="5">
    <source>
        <dbReference type="EMBL" id="EJX05675.1"/>
    </source>
</evidence>
<comment type="caution">
    <text evidence="5">The sequence shown here is derived from an EMBL/GenBank/DDBJ whole genome shotgun (WGS) entry which is preliminary data.</text>
</comment>
<dbReference type="EC" id="5.2.1.8" evidence="1"/>
<dbReference type="InterPro" id="IPR044665">
    <property type="entry name" value="E_coli_cyclophilin_A-like"/>
</dbReference>
<dbReference type="EMBL" id="AMCI01001398">
    <property type="protein sequence ID" value="EJX05675.1"/>
    <property type="molecule type" value="Genomic_DNA"/>
</dbReference>
<feature type="non-terminal residue" evidence="5">
    <location>
        <position position="131"/>
    </location>
</feature>
<dbReference type="GO" id="GO:0006457">
    <property type="term" value="P:protein folding"/>
    <property type="evidence" value="ECO:0007669"/>
    <property type="project" value="InterPro"/>
</dbReference>
<keyword evidence="2" id="KW-0697">Rotamase</keyword>
<dbReference type="PANTHER" id="PTHR43246">
    <property type="entry name" value="PEPTIDYL-PROLYL CIS-TRANS ISOMERASE CYP38, CHLOROPLASTIC"/>
    <property type="match status" value="1"/>
</dbReference>
<dbReference type="SUPFAM" id="SSF50891">
    <property type="entry name" value="Cyclophilin-like"/>
    <property type="match status" value="1"/>
</dbReference>
<evidence type="ECO:0000256" key="2">
    <source>
        <dbReference type="ARBA" id="ARBA00023110"/>
    </source>
</evidence>
<keyword evidence="3 5" id="KW-0413">Isomerase</keyword>
<dbReference type="GO" id="GO:0003755">
    <property type="term" value="F:peptidyl-prolyl cis-trans isomerase activity"/>
    <property type="evidence" value="ECO:0007669"/>
    <property type="project" value="UniProtKB-KW"/>
</dbReference>
<dbReference type="AlphaFoldDB" id="J9GY15"/>
<dbReference type="PROSITE" id="PS00170">
    <property type="entry name" value="CSA_PPIASE_1"/>
    <property type="match status" value="1"/>
</dbReference>
<gene>
    <name evidence="5" type="ORF">EVA_06219</name>
</gene>
<accession>J9GY15</accession>
<sequence>MTPRFRLAALLLPALFSASLAAAPVSDNPRVELDTSMGPIVLRLTPERAPITVRNFLQYVKDGHYDGTIFHRVIPGFMIQGGGFTPDLRQKPTRNPIPLEARGGLPNERYTVAMARTSYPNSATSQFFINV</sequence>
<dbReference type="InterPro" id="IPR029000">
    <property type="entry name" value="Cyclophilin-like_dom_sf"/>
</dbReference>
<organism evidence="5">
    <name type="scientific">gut metagenome</name>
    <dbReference type="NCBI Taxonomy" id="749906"/>
    <lineage>
        <taxon>unclassified sequences</taxon>
        <taxon>metagenomes</taxon>
        <taxon>organismal metagenomes</taxon>
    </lineage>
</organism>
<evidence type="ECO:0000256" key="1">
    <source>
        <dbReference type="ARBA" id="ARBA00013194"/>
    </source>
</evidence>
<dbReference type="InterPro" id="IPR002130">
    <property type="entry name" value="Cyclophilin-type_PPIase_dom"/>
</dbReference>
<dbReference type="PROSITE" id="PS50072">
    <property type="entry name" value="CSA_PPIASE_2"/>
    <property type="match status" value="1"/>
</dbReference>
<dbReference type="Pfam" id="PF00160">
    <property type="entry name" value="Pro_isomerase"/>
    <property type="match status" value="1"/>
</dbReference>
<dbReference type="InterPro" id="IPR020892">
    <property type="entry name" value="Cyclophilin-type_PPIase_CS"/>
</dbReference>
<dbReference type="Gene3D" id="2.40.100.10">
    <property type="entry name" value="Cyclophilin-like"/>
    <property type="match status" value="1"/>
</dbReference>
<evidence type="ECO:0000259" key="4">
    <source>
        <dbReference type="PROSITE" id="PS50072"/>
    </source>
</evidence>
<protein>
    <recommendedName>
        <fullName evidence="1">peptidylprolyl isomerase</fullName>
        <ecNumber evidence="1">5.2.1.8</ecNumber>
    </recommendedName>
</protein>
<evidence type="ECO:0000256" key="3">
    <source>
        <dbReference type="ARBA" id="ARBA00023235"/>
    </source>
</evidence>